<protein>
    <submittedName>
        <fullName evidence="2">Uncharacterized protein</fullName>
    </submittedName>
</protein>
<feature type="compositionally biased region" description="Acidic residues" evidence="1">
    <location>
        <begin position="42"/>
        <end position="51"/>
    </location>
</feature>
<dbReference type="AlphaFoldDB" id="A0AA38L3K5"/>
<organism evidence="2 3">
    <name type="scientific">Taxus chinensis</name>
    <name type="common">Chinese yew</name>
    <name type="synonym">Taxus wallichiana var. chinensis</name>
    <dbReference type="NCBI Taxonomy" id="29808"/>
    <lineage>
        <taxon>Eukaryota</taxon>
        <taxon>Viridiplantae</taxon>
        <taxon>Streptophyta</taxon>
        <taxon>Embryophyta</taxon>
        <taxon>Tracheophyta</taxon>
        <taxon>Spermatophyta</taxon>
        <taxon>Pinopsida</taxon>
        <taxon>Pinidae</taxon>
        <taxon>Conifers II</taxon>
        <taxon>Cupressales</taxon>
        <taxon>Taxaceae</taxon>
        <taxon>Taxus</taxon>
    </lineage>
</organism>
<keyword evidence="3" id="KW-1185">Reference proteome</keyword>
<feature type="region of interest" description="Disordered" evidence="1">
    <location>
        <begin position="15"/>
        <end position="51"/>
    </location>
</feature>
<feature type="non-terminal residue" evidence="2">
    <location>
        <position position="1"/>
    </location>
</feature>
<comment type="caution">
    <text evidence="2">The sequence shown here is derived from an EMBL/GenBank/DDBJ whole genome shotgun (WGS) entry which is preliminary data.</text>
</comment>
<proteinExistence type="predicted"/>
<dbReference type="Proteomes" id="UP000824469">
    <property type="component" value="Unassembled WGS sequence"/>
</dbReference>
<evidence type="ECO:0000256" key="1">
    <source>
        <dbReference type="SAM" id="MobiDB-lite"/>
    </source>
</evidence>
<dbReference type="EMBL" id="JAHRHJ020000006">
    <property type="protein sequence ID" value="KAH9313368.1"/>
    <property type="molecule type" value="Genomic_DNA"/>
</dbReference>
<accession>A0AA38L3K5</accession>
<sequence>TRKVYTSRDVEFIEKKEVEAPPPDSPDVDSSLVVKPEANVPTDDESDDGDD</sequence>
<feature type="non-terminal residue" evidence="2">
    <location>
        <position position="51"/>
    </location>
</feature>
<gene>
    <name evidence="2" type="ORF">KI387_028403</name>
</gene>
<evidence type="ECO:0000313" key="3">
    <source>
        <dbReference type="Proteomes" id="UP000824469"/>
    </source>
</evidence>
<evidence type="ECO:0000313" key="2">
    <source>
        <dbReference type="EMBL" id="KAH9313368.1"/>
    </source>
</evidence>
<reference evidence="2 3" key="1">
    <citation type="journal article" date="2021" name="Nat. Plants">
        <title>The Taxus genome provides insights into paclitaxel biosynthesis.</title>
        <authorList>
            <person name="Xiong X."/>
            <person name="Gou J."/>
            <person name="Liao Q."/>
            <person name="Li Y."/>
            <person name="Zhou Q."/>
            <person name="Bi G."/>
            <person name="Li C."/>
            <person name="Du R."/>
            <person name="Wang X."/>
            <person name="Sun T."/>
            <person name="Guo L."/>
            <person name="Liang H."/>
            <person name="Lu P."/>
            <person name="Wu Y."/>
            <person name="Zhang Z."/>
            <person name="Ro D.K."/>
            <person name="Shang Y."/>
            <person name="Huang S."/>
            <person name="Yan J."/>
        </authorList>
    </citation>
    <scope>NUCLEOTIDE SEQUENCE [LARGE SCALE GENOMIC DNA]</scope>
    <source>
        <strain evidence="2">Ta-2019</strain>
    </source>
</reference>
<name>A0AA38L3K5_TAXCH</name>